<feature type="coiled-coil region" evidence="1">
    <location>
        <begin position="12"/>
        <end position="53"/>
    </location>
</feature>
<proteinExistence type="predicted"/>
<organism evidence="2 3">
    <name type="scientific">Actinacidiphila oryziradicis</name>
    <dbReference type="NCBI Taxonomy" id="2571141"/>
    <lineage>
        <taxon>Bacteria</taxon>
        <taxon>Bacillati</taxon>
        <taxon>Actinomycetota</taxon>
        <taxon>Actinomycetes</taxon>
        <taxon>Kitasatosporales</taxon>
        <taxon>Streptomycetaceae</taxon>
        <taxon>Actinacidiphila</taxon>
    </lineage>
</organism>
<evidence type="ECO:0000313" key="2">
    <source>
        <dbReference type="EMBL" id="TJZ98935.1"/>
    </source>
</evidence>
<protein>
    <submittedName>
        <fullName evidence="2">Uncharacterized protein</fullName>
    </submittedName>
</protein>
<dbReference type="OrthoDB" id="4315401at2"/>
<reference evidence="2 3" key="1">
    <citation type="submission" date="2019-04" db="EMBL/GenBank/DDBJ databases">
        <title>Streptomyces oryziradicis sp. nov., a novel actinomycete isolated from rhizosphere soil of rice (Oryza sativa L.).</title>
        <authorList>
            <person name="Li C."/>
        </authorList>
    </citation>
    <scope>NUCLEOTIDE SEQUENCE [LARGE SCALE GENOMIC DNA]</scope>
    <source>
        <strain evidence="2 3">NEAU-C40</strain>
    </source>
</reference>
<dbReference type="RefSeq" id="WP_136730262.1">
    <property type="nucleotide sequence ID" value="NZ_SUMC01000122.1"/>
</dbReference>
<evidence type="ECO:0000313" key="3">
    <source>
        <dbReference type="Proteomes" id="UP000305778"/>
    </source>
</evidence>
<gene>
    <name evidence="2" type="ORF">FCI23_47650</name>
</gene>
<comment type="caution">
    <text evidence="2">The sequence shown here is derived from an EMBL/GenBank/DDBJ whole genome shotgun (WGS) entry which is preliminary data.</text>
</comment>
<dbReference type="AlphaFoldDB" id="A0A4U0RSA3"/>
<evidence type="ECO:0000256" key="1">
    <source>
        <dbReference type="SAM" id="Coils"/>
    </source>
</evidence>
<keyword evidence="3" id="KW-1185">Reference proteome</keyword>
<name>A0A4U0RSA3_9ACTN</name>
<dbReference type="EMBL" id="SUMC01000122">
    <property type="protein sequence ID" value="TJZ98935.1"/>
    <property type="molecule type" value="Genomic_DNA"/>
</dbReference>
<dbReference type="Proteomes" id="UP000305778">
    <property type="component" value="Unassembled WGS sequence"/>
</dbReference>
<accession>A0A4U0RSA3</accession>
<sequence>MSGSELTLGAVLARLEEQEREIAAQAEATRGRIAELAAQLEEFDRVAEEVRITRKTLLALPDPSPPTPPAAKLPDHPAYRQIMAVFAAADAPLRARAVCEAMDLEITPSNVNNVRLKLKRLVERGILIEPEQGLFTQPRP</sequence>
<keyword evidence="1" id="KW-0175">Coiled coil</keyword>